<gene>
    <name evidence="2" type="ORF">R3P38DRAFT_1653684</name>
</gene>
<evidence type="ECO:0000313" key="2">
    <source>
        <dbReference type="EMBL" id="KAK7052675.1"/>
    </source>
</evidence>
<accession>A0AAW0DJK1</accession>
<protein>
    <submittedName>
        <fullName evidence="2">Uncharacterized protein</fullName>
    </submittedName>
</protein>
<organism evidence="2 3">
    <name type="scientific">Favolaschia claudopus</name>
    <dbReference type="NCBI Taxonomy" id="2862362"/>
    <lineage>
        <taxon>Eukaryota</taxon>
        <taxon>Fungi</taxon>
        <taxon>Dikarya</taxon>
        <taxon>Basidiomycota</taxon>
        <taxon>Agaricomycotina</taxon>
        <taxon>Agaricomycetes</taxon>
        <taxon>Agaricomycetidae</taxon>
        <taxon>Agaricales</taxon>
        <taxon>Marasmiineae</taxon>
        <taxon>Mycenaceae</taxon>
        <taxon>Favolaschia</taxon>
    </lineage>
</organism>
<dbReference type="AlphaFoldDB" id="A0AAW0DJK1"/>
<proteinExistence type="predicted"/>
<keyword evidence="3" id="KW-1185">Reference proteome</keyword>
<dbReference type="EMBL" id="JAWWNJ010000007">
    <property type="protein sequence ID" value="KAK7052675.1"/>
    <property type="molecule type" value="Genomic_DNA"/>
</dbReference>
<comment type="caution">
    <text evidence="2">The sequence shown here is derived from an EMBL/GenBank/DDBJ whole genome shotgun (WGS) entry which is preliminary data.</text>
</comment>
<dbReference type="Proteomes" id="UP001362999">
    <property type="component" value="Unassembled WGS sequence"/>
</dbReference>
<feature type="region of interest" description="Disordered" evidence="1">
    <location>
        <begin position="1"/>
        <end position="36"/>
    </location>
</feature>
<evidence type="ECO:0000256" key="1">
    <source>
        <dbReference type="SAM" id="MobiDB-lite"/>
    </source>
</evidence>
<sequence length="216" mass="24825">MSAGRTRGTRMDGWMGPKMQKERRVPSSPTQYQSPLDSYDFVSRQQWGGLRRRRRRWHQASSLPELHSRTLKNLGTTLWFFAVQTRVRWSDGYTSSVTGVHLPLSAKFVLSMIVSIPLVKRRNSLLFCSSSLHFLRIVCILWRRVCLCCDRCAMHASQCWTTEVSACGPSSVEDPYSLMEAGLRRDFHTYSADSIQRTHASSIHEMSFSVLYVLAR</sequence>
<evidence type="ECO:0000313" key="3">
    <source>
        <dbReference type="Proteomes" id="UP001362999"/>
    </source>
</evidence>
<name>A0AAW0DJK1_9AGAR</name>
<reference evidence="2 3" key="1">
    <citation type="journal article" date="2024" name="J Genomics">
        <title>Draft genome sequencing and assembly of Favolaschia claudopus CIRM-BRFM 2984 isolated from oak limbs.</title>
        <authorList>
            <person name="Navarro D."/>
            <person name="Drula E."/>
            <person name="Chaduli D."/>
            <person name="Cazenave R."/>
            <person name="Ahrendt S."/>
            <person name="Wang J."/>
            <person name="Lipzen A."/>
            <person name="Daum C."/>
            <person name="Barry K."/>
            <person name="Grigoriev I.V."/>
            <person name="Favel A."/>
            <person name="Rosso M.N."/>
            <person name="Martin F."/>
        </authorList>
    </citation>
    <scope>NUCLEOTIDE SEQUENCE [LARGE SCALE GENOMIC DNA]</scope>
    <source>
        <strain evidence="2 3">CIRM-BRFM 2984</strain>
    </source>
</reference>
<feature type="compositionally biased region" description="Polar residues" evidence="1">
    <location>
        <begin position="27"/>
        <end position="36"/>
    </location>
</feature>